<dbReference type="GO" id="GO:0016125">
    <property type="term" value="P:sterol metabolic process"/>
    <property type="evidence" value="ECO:0007669"/>
    <property type="project" value="UniProtKB-UniRule"/>
</dbReference>
<dbReference type="PANTHER" id="PTHR14467:SF0">
    <property type="entry name" value="PROTEIN ARV1"/>
    <property type="match status" value="1"/>
</dbReference>
<dbReference type="InterPro" id="IPR007290">
    <property type="entry name" value="Arv1"/>
</dbReference>
<dbReference type="GO" id="GO:0005789">
    <property type="term" value="C:endoplasmic reticulum membrane"/>
    <property type="evidence" value="ECO:0007669"/>
    <property type="project" value="UniProtKB-SubCell"/>
</dbReference>
<protein>
    <recommendedName>
        <fullName evidence="10">Protein ARV</fullName>
    </recommendedName>
</protein>
<dbReference type="EMBL" id="KB293691">
    <property type="protein sequence ID" value="ELU15651.1"/>
    <property type="molecule type" value="Genomic_DNA"/>
</dbReference>
<dbReference type="GO" id="GO:0032366">
    <property type="term" value="P:intracellular sterol transport"/>
    <property type="evidence" value="ECO:0007669"/>
    <property type="project" value="UniProtKB-UniRule"/>
</dbReference>
<feature type="transmembrane region" description="Helical" evidence="10">
    <location>
        <begin position="149"/>
        <end position="170"/>
    </location>
</feature>
<evidence type="ECO:0000256" key="1">
    <source>
        <dbReference type="ARBA" id="ARBA00004477"/>
    </source>
</evidence>
<comment type="caution">
    <text evidence="10">Lacks conserved residue(s) required for the propagation of feature annotation.</text>
</comment>
<dbReference type="HOGENOM" id="CLU_076722_0_0_1"/>
<dbReference type="Proteomes" id="UP000014760">
    <property type="component" value="Unassembled WGS sequence"/>
</dbReference>
<keyword evidence="9 10" id="KW-0472">Membrane</keyword>
<comment type="function">
    <text evidence="10">Mediator of sterol homeostasis involved in sterol uptake, trafficking and distribution into membranes.</text>
</comment>
<dbReference type="STRING" id="283909.R7VH78"/>
<reference evidence="11 13" key="2">
    <citation type="journal article" date="2013" name="Nature">
        <title>Insights into bilaterian evolution from three spiralian genomes.</title>
        <authorList>
            <person name="Simakov O."/>
            <person name="Marletaz F."/>
            <person name="Cho S.J."/>
            <person name="Edsinger-Gonzales E."/>
            <person name="Havlak P."/>
            <person name="Hellsten U."/>
            <person name="Kuo D.H."/>
            <person name="Larsson T."/>
            <person name="Lv J."/>
            <person name="Arendt D."/>
            <person name="Savage R."/>
            <person name="Osoegawa K."/>
            <person name="de Jong P."/>
            <person name="Grimwood J."/>
            <person name="Chapman J.A."/>
            <person name="Shapiro H."/>
            <person name="Aerts A."/>
            <person name="Otillar R.P."/>
            <person name="Terry A.Y."/>
            <person name="Boore J.L."/>
            <person name="Grigoriev I.V."/>
            <person name="Lindberg D.R."/>
            <person name="Seaver E.C."/>
            <person name="Weisblat D.A."/>
            <person name="Putnam N.H."/>
            <person name="Rokhsar D.S."/>
        </authorList>
    </citation>
    <scope>NUCLEOTIDE SEQUENCE</scope>
    <source>
        <strain evidence="11 13">I ESC-2004</strain>
    </source>
</reference>
<dbReference type="Pfam" id="PF04161">
    <property type="entry name" value="Arv1"/>
    <property type="match status" value="1"/>
</dbReference>
<dbReference type="PANTHER" id="PTHR14467">
    <property type="entry name" value="ARV1"/>
    <property type="match status" value="1"/>
</dbReference>
<evidence type="ECO:0000256" key="2">
    <source>
        <dbReference type="ARBA" id="ARBA00009187"/>
    </source>
</evidence>
<evidence type="ECO:0000313" key="12">
    <source>
        <dbReference type="EnsemblMetazoa" id="CapteP92876"/>
    </source>
</evidence>
<keyword evidence="8 10" id="KW-0443">Lipid metabolism</keyword>
<evidence type="ECO:0000256" key="6">
    <source>
        <dbReference type="ARBA" id="ARBA00022989"/>
    </source>
</evidence>
<dbReference type="GO" id="GO:0097036">
    <property type="term" value="P:regulation of plasma membrane sterol distribution"/>
    <property type="evidence" value="ECO:0007669"/>
    <property type="project" value="UniProtKB-UniRule"/>
</dbReference>
<dbReference type="AlphaFoldDB" id="R7VH78"/>
<evidence type="ECO:0000256" key="10">
    <source>
        <dbReference type="RuleBase" id="RU368065"/>
    </source>
</evidence>
<comment type="similarity">
    <text evidence="2 10">Belongs to the ARV1 family.</text>
</comment>
<keyword evidence="7 10" id="KW-0445">Lipid transport</keyword>
<feature type="transmembrane region" description="Helical" evidence="10">
    <location>
        <begin position="111"/>
        <end position="137"/>
    </location>
</feature>
<dbReference type="EMBL" id="AMQN01004512">
    <property type="status" value="NOT_ANNOTATED_CDS"/>
    <property type="molecule type" value="Genomic_DNA"/>
</dbReference>
<dbReference type="GO" id="GO:0006665">
    <property type="term" value="P:sphingolipid metabolic process"/>
    <property type="evidence" value="ECO:0007669"/>
    <property type="project" value="TreeGrafter"/>
</dbReference>
<evidence type="ECO:0000256" key="7">
    <source>
        <dbReference type="ARBA" id="ARBA00023055"/>
    </source>
</evidence>
<evidence type="ECO:0000313" key="11">
    <source>
        <dbReference type="EMBL" id="ELU15651.1"/>
    </source>
</evidence>
<evidence type="ECO:0000256" key="3">
    <source>
        <dbReference type="ARBA" id="ARBA00022448"/>
    </source>
</evidence>
<comment type="subcellular location">
    <subcellularLocation>
        <location evidence="1 10">Endoplasmic reticulum membrane</location>
        <topology evidence="1 10">Multi-pass membrane protein</topology>
    </subcellularLocation>
</comment>
<dbReference type="GO" id="GO:0005794">
    <property type="term" value="C:Golgi apparatus"/>
    <property type="evidence" value="ECO:0007669"/>
    <property type="project" value="TreeGrafter"/>
</dbReference>
<dbReference type="OMA" id="MLDMNVK"/>
<keyword evidence="5 10" id="KW-0256">Endoplasmic reticulum</keyword>
<keyword evidence="3 10" id="KW-0813">Transport</keyword>
<accession>R7VH78</accession>
<dbReference type="FunCoup" id="R7VH78">
    <property type="interactions" value="917"/>
</dbReference>
<reference evidence="12" key="3">
    <citation type="submission" date="2015-06" db="UniProtKB">
        <authorList>
            <consortium name="EnsemblMetazoa"/>
        </authorList>
    </citation>
    <scope>IDENTIFICATION</scope>
</reference>
<dbReference type="OrthoDB" id="2192830at2759"/>
<keyword evidence="13" id="KW-1185">Reference proteome</keyword>
<dbReference type="GO" id="GO:0032541">
    <property type="term" value="C:cortical endoplasmic reticulum"/>
    <property type="evidence" value="ECO:0007669"/>
    <property type="project" value="TreeGrafter"/>
</dbReference>
<reference evidence="13" key="1">
    <citation type="submission" date="2012-12" db="EMBL/GenBank/DDBJ databases">
        <authorList>
            <person name="Hellsten U."/>
            <person name="Grimwood J."/>
            <person name="Chapman J.A."/>
            <person name="Shapiro H."/>
            <person name="Aerts A."/>
            <person name="Otillar R.P."/>
            <person name="Terry A.Y."/>
            <person name="Boore J.L."/>
            <person name="Simakov O."/>
            <person name="Marletaz F."/>
            <person name="Cho S.-J."/>
            <person name="Edsinger-Gonzales E."/>
            <person name="Havlak P."/>
            <person name="Kuo D.-H."/>
            <person name="Larsson T."/>
            <person name="Lv J."/>
            <person name="Arendt D."/>
            <person name="Savage R."/>
            <person name="Osoegawa K."/>
            <person name="de Jong P."/>
            <person name="Lindberg D.R."/>
            <person name="Seaver E.C."/>
            <person name="Weisblat D.A."/>
            <person name="Putnam N.H."/>
            <person name="Grigoriev I.V."/>
            <person name="Rokhsar D.S."/>
        </authorList>
    </citation>
    <scope>NUCLEOTIDE SEQUENCE</scope>
    <source>
        <strain evidence="13">I ESC-2004</strain>
    </source>
</reference>
<sequence length="230" mass="26032">MQCIECASPATQLFREFPGGVIQIAHCSFCNQIIDKYVECDAVLILLDALLQKAQAYRHLLFNSADVRRTVWKLLLILLICDAYIKRDNLWPREEATSTSAIFDAALEWQFYSAFVLCVIEEFMFVLCVLLLTYITFYFTTQVKTPAMLIINALIVSSSGKLLAILAMVWGQTHSLQYLLLTKCFVFTSNVTAFKVVSQSNRLQAIIVIGLSQVMQTCASDCFVSHFYDS</sequence>
<evidence type="ECO:0000256" key="8">
    <source>
        <dbReference type="ARBA" id="ARBA00023098"/>
    </source>
</evidence>
<name>R7VH78_CAPTE</name>
<evidence type="ECO:0000256" key="5">
    <source>
        <dbReference type="ARBA" id="ARBA00022824"/>
    </source>
</evidence>
<evidence type="ECO:0000313" key="13">
    <source>
        <dbReference type="Proteomes" id="UP000014760"/>
    </source>
</evidence>
<proteinExistence type="inferred from homology"/>
<organism evidence="11">
    <name type="scientific">Capitella teleta</name>
    <name type="common">Polychaete worm</name>
    <dbReference type="NCBI Taxonomy" id="283909"/>
    <lineage>
        <taxon>Eukaryota</taxon>
        <taxon>Metazoa</taxon>
        <taxon>Spiralia</taxon>
        <taxon>Lophotrochozoa</taxon>
        <taxon>Annelida</taxon>
        <taxon>Polychaeta</taxon>
        <taxon>Sedentaria</taxon>
        <taxon>Scolecida</taxon>
        <taxon>Capitellidae</taxon>
        <taxon>Capitella</taxon>
    </lineage>
</organism>
<evidence type="ECO:0000256" key="4">
    <source>
        <dbReference type="ARBA" id="ARBA00022692"/>
    </source>
</evidence>
<evidence type="ECO:0000256" key="9">
    <source>
        <dbReference type="ARBA" id="ARBA00023136"/>
    </source>
</evidence>
<keyword evidence="4 10" id="KW-0812">Transmembrane</keyword>
<keyword evidence="6 10" id="KW-1133">Transmembrane helix</keyword>
<gene>
    <name evidence="11" type="ORF">CAPTEDRAFT_92876</name>
</gene>
<dbReference type="EnsemblMetazoa" id="CapteT92876">
    <property type="protein sequence ID" value="CapteP92876"/>
    <property type="gene ID" value="CapteG92876"/>
</dbReference>